<feature type="region of interest" description="Disordered" evidence="2">
    <location>
        <begin position="34"/>
        <end position="54"/>
    </location>
</feature>
<reference evidence="4 5" key="1">
    <citation type="journal article" date="2017" name="BMC Genomics">
        <title>Comparative genomic and phylogenomic analyses of the Bifidobacteriaceae family.</title>
        <authorList>
            <person name="Lugli G.A."/>
            <person name="Milani C."/>
            <person name="Turroni F."/>
            <person name="Duranti S."/>
            <person name="Mancabelli L."/>
            <person name="Mangifesta M."/>
            <person name="Ferrario C."/>
            <person name="Modesto M."/>
            <person name="Mattarelli P."/>
            <person name="Jiri K."/>
            <person name="van Sinderen D."/>
            <person name="Ventura M."/>
        </authorList>
    </citation>
    <scope>NUCLEOTIDE SEQUENCE [LARGE SCALE GENOMIC DNA]</scope>
    <source>
        <strain evidence="4 5">LMG 21773</strain>
    </source>
</reference>
<dbReference type="Pfam" id="PF00498">
    <property type="entry name" value="FHA"/>
    <property type="match status" value="1"/>
</dbReference>
<keyword evidence="1" id="KW-0597">Phosphoprotein</keyword>
<dbReference type="InterPro" id="IPR008984">
    <property type="entry name" value="SMAD_FHA_dom_sf"/>
</dbReference>
<feature type="compositionally biased region" description="Polar residues" evidence="2">
    <location>
        <begin position="207"/>
        <end position="217"/>
    </location>
</feature>
<feature type="region of interest" description="Disordered" evidence="2">
    <location>
        <begin position="205"/>
        <end position="260"/>
    </location>
</feature>
<dbReference type="AlphaFoldDB" id="A0A261FB33"/>
<dbReference type="RefSeq" id="WP_094689874.1">
    <property type="nucleotide sequence ID" value="NZ_JACBYZ010000001.1"/>
</dbReference>
<evidence type="ECO:0000313" key="4">
    <source>
        <dbReference type="EMBL" id="OZG56332.1"/>
    </source>
</evidence>
<evidence type="ECO:0000259" key="3">
    <source>
        <dbReference type="PROSITE" id="PS50006"/>
    </source>
</evidence>
<accession>A0A261FB33</accession>
<feature type="domain" description="FHA" evidence="3">
    <location>
        <begin position="28"/>
        <end position="85"/>
    </location>
</feature>
<gene>
    <name evidence="4" type="ORF">AEAE_0820</name>
</gene>
<proteinExistence type="predicted"/>
<dbReference type="PROSITE" id="PS50006">
    <property type="entry name" value="FHA_DOMAIN"/>
    <property type="match status" value="1"/>
</dbReference>
<dbReference type="Gene3D" id="2.60.200.20">
    <property type="match status" value="1"/>
</dbReference>
<evidence type="ECO:0000256" key="1">
    <source>
        <dbReference type="ARBA" id="ARBA00022553"/>
    </source>
</evidence>
<evidence type="ECO:0000256" key="2">
    <source>
        <dbReference type="SAM" id="MobiDB-lite"/>
    </source>
</evidence>
<dbReference type="SUPFAM" id="SSF49879">
    <property type="entry name" value="SMAD/FHA domain"/>
    <property type="match status" value="1"/>
</dbReference>
<dbReference type="Pfam" id="PF25591">
    <property type="entry name" value="LRV_2"/>
    <property type="match status" value="1"/>
</dbReference>
<dbReference type="InterPro" id="IPR000253">
    <property type="entry name" value="FHA_dom"/>
</dbReference>
<evidence type="ECO:0000313" key="5">
    <source>
        <dbReference type="Proteomes" id="UP000228976"/>
    </source>
</evidence>
<dbReference type="InterPro" id="IPR057893">
    <property type="entry name" value="LRV_2"/>
</dbReference>
<dbReference type="OrthoDB" id="3240300at2"/>
<dbReference type="CDD" id="cd00060">
    <property type="entry name" value="FHA"/>
    <property type="match status" value="1"/>
</dbReference>
<keyword evidence="5" id="KW-1185">Reference proteome</keyword>
<protein>
    <submittedName>
        <fullName evidence="4">Forkhead-associated protein</fullName>
    </submittedName>
</protein>
<feature type="compositionally biased region" description="Basic and acidic residues" evidence="2">
    <location>
        <begin position="43"/>
        <end position="54"/>
    </location>
</feature>
<organism evidence="4 5">
    <name type="scientific">Aeriscardovia aeriphila</name>
    <dbReference type="NCBI Taxonomy" id="218139"/>
    <lineage>
        <taxon>Bacteria</taxon>
        <taxon>Bacillati</taxon>
        <taxon>Actinomycetota</taxon>
        <taxon>Actinomycetes</taxon>
        <taxon>Bifidobacteriales</taxon>
        <taxon>Bifidobacteriaceae</taxon>
        <taxon>Aeriscardovia</taxon>
    </lineage>
</organism>
<dbReference type="SMART" id="SM00240">
    <property type="entry name" value="FHA"/>
    <property type="match status" value="1"/>
</dbReference>
<sequence>MSTEVRHGWLITVLATGQQYRYIPGESVIIGRTPLRPASLPDDNSKRLDIDDPQRSMSKRHLSLKVTETGVGIITDLNSTNGTYVVRDDGRLIKIPANKPLSLDQPDVKLQLGEVGVELKQFAIREQRLVETPDLFGARPAQQQRNLNVDEIVDVREGEPTDAFCAGQVRQAVQSAQGVNFDPAAAQAQQVQQAAQAQQAQHAVKNLQAQSSQNAPAGSTGYEPGSVFDRLTRGQMSQKPAVEIDGMTSDDAKTTADQQRQYAMAQHHEFLPFLALNPYLYADLYQWLGSLGDPDIAQALSTNPGYKAFREARS</sequence>
<dbReference type="EMBL" id="MWWU01000002">
    <property type="protein sequence ID" value="OZG56332.1"/>
    <property type="molecule type" value="Genomic_DNA"/>
</dbReference>
<name>A0A261FB33_9BIFI</name>
<dbReference type="Proteomes" id="UP000228976">
    <property type="component" value="Unassembled WGS sequence"/>
</dbReference>
<comment type="caution">
    <text evidence="4">The sequence shown here is derived from an EMBL/GenBank/DDBJ whole genome shotgun (WGS) entry which is preliminary data.</text>
</comment>